<evidence type="ECO:0000313" key="1">
    <source>
        <dbReference type="EMBL" id="GAI48623.1"/>
    </source>
</evidence>
<feature type="non-terminal residue" evidence="1">
    <location>
        <position position="35"/>
    </location>
</feature>
<proteinExistence type="predicted"/>
<dbReference type="AlphaFoldDB" id="X1NYE7"/>
<sequence length="35" mass="4012">MYFSVVPVWATVVSNIAFALAELQMKHRYGEVIIQ</sequence>
<gene>
    <name evidence="1" type="ORF">S06H3_59345</name>
</gene>
<name>X1NYE7_9ZZZZ</name>
<protein>
    <submittedName>
        <fullName evidence="1">Uncharacterized protein</fullName>
    </submittedName>
</protein>
<comment type="caution">
    <text evidence="1">The sequence shown here is derived from an EMBL/GenBank/DDBJ whole genome shotgun (WGS) entry which is preliminary data.</text>
</comment>
<organism evidence="1">
    <name type="scientific">marine sediment metagenome</name>
    <dbReference type="NCBI Taxonomy" id="412755"/>
    <lineage>
        <taxon>unclassified sequences</taxon>
        <taxon>metagenomes</taxon>
        <taxon>ecological metagenomes</taxon>
    </lineage>
</organism>
<reference evidence="1" key="1">
    <citation type="journal article" date="2014" name="Front. Microbiol.">
        <title>High frequency of phylogenetically diverse reductive dehalogenase-homologous genes in deep subseafloor sedimentary metagenomes.</title>
        <authorList>
            <person name="Kawai M."/>
            <person name="Futagami T."/>
            <person name="Toyoda A."/>
            <person name="Takaki Y."/>
            <person name="Nishi S."/>
            <person name="Hori S."/>
            <person name="Arai W."/>
            <person name="Tsubouchi T."/>
            <person name="Morono Y."/>
            <person name="Uchiyama I."/>
            <person name="Ito T."/>
            <person name="Fujiyama A."/>
            <person name="Inagaki F."/>
            <person name="Takami H."/>
        </authorList>
    </citation>
    <scope>NUCLEOTIDE SEQUENCE</scope>
    <source>
        <strain evidence="1">Expedition CK06-06</strain>
    </source>
</reference>
<accession>X1NYE7</accession>
<dbReference type="EMBL" id="BARV01038547">
    <property type="protein sequence ID" value="GAI48623.1"/>
    <property type="molecule type" value="Genomic_DNA"/>
</dbReference>